<name>A0ACB8QMU4_9AGAM</name>
<dbReference type="Proteomes" id="UP000814128">
    <property type="component" value="Unassembled WGS sequence"/>
</dbReference>
<comment type="caution">
    <text evidence="1">The sequence shown here is derived from an EMBL/GenBank/DDBJ whole genome shotgun (WGS) entry which is preliminary data.</text>
</comment>
<protein>
    <submittedName>
        <fullName evidence="1">DUF1620-domain-containing protein</fullName>
    </submittedName>
</protein>
<accession>A0ACB8QMU4</accession>
<proteinExistence type="predicted"/>
<reference evidence="1" key="1">
    <citation type="submission" date="2021-02" db="EMBL/GenBank/DDBJ databases">
        <authorList>
            <consortium name="DOE Joint Genome Institute"/>
            <person name="Ahrendt S."/>
            <person name="Looney B.P."/>
            <person name="Miyauchi S."/>
            <person name="Morin E."/>
            <person name="Drula E."/>
            <person name="Courty P.E."/>
            <person name="Chicoki N."/>
            <person name="Fauchery L."/>
            <person name="Kohler A."/>
            <person name="Kuo A."/>
            <person name="Labutti K."/>
            <person name="Pangilinan J."/>
            <person name="Lipzen A."/>
            <person name="Riley R."/>
            <person name="Andreopoulos W."/>
            <person name="He G."/>
            <person name="Johnson J."/>
            <person name="Barry K.W."/>
            <person name="Grigoriev I.V."/>
            <person name="Nagy L."/>
            <person name="Hibbett D."/>
            <person name="Henrissat B."/>
            <person name="Matheny P.B."/>
            <person name="Labbe J."/>
            <person name="Martin F."/>
        </authorList>
    </citation>
    <scope>NUCLEOTIDE SEQUENCE</scope>
    <source>
        <strain evidence="1">EC-137</strain>
    </source>
</reference>
<evidence type="ECO:0000313" key="2">
    <source>
        <dbReference type="Proteomes" id="UP000814128"/>
    </source>
</evidence>
<gene>
    <name evidence="1" type="ORF">K488DRAFT_48514</name>
</gene>
<reference evidence="1" key="2">
    <citation type="journal article" date="2022" name="New Phytol.">
        <title>Evolutionary transition to the ectomycorrhizal habit in the genomes of a hyperdiverse lineage of mushroom-forming fungi.</title>
        <authorList>
            <person name="Looney B."/>
            <person name="Miyauchi S."/>
            <person name="Morin E."/>
            <person name="Drula E."/>
            <person name="Courty P.E."/>
            <person name="Kohler A."/>
            <person name="Kuo A."/>
            <person name="LaButti K."/>
            <person name="Pangilinan J."/>
            <person name="Lipzen A."/>
            <person name="Riley R."/>
            <person name="Andreopoulos W."/>
            <person name="He G."/>
            <person name="Johnson J."/>
            <person name="Nolan M."/>
            <person name="Tritt A."/>
            <person name="Barry K.W."/>
            <person name="Grigoriev I.V."/>
            <person name="Nagy L.G."/>
            <person name="Hibbett D."/>
            <person name="Henrissat B."/>
            <person name="Matheny P.B."/>
            <person name="Labbe J."/>
            <person name="Martin F.M."/>
        </authorList>
    </citation>
    <scope>NUCLEOTIDE SEQUENCE</scope>
    <source>
        <strain evidence="1">EC-137</strain>
    </source>
</reference>
<evidence type="ECO:0000313" key="1">
    <source>
        <dbReference type="EMBL" id="KAI0033037.1"/>
    </source>
</evidence>
<organism evidence="1 2">
    <name type="scientific">Vararia minispora EC-137</name>
    <dbReference type="NCBI Taxonomy" id="1314806"/>
    <lineage>
        <taxon>Eukaryota</taxon>
        <taxon>Fungi</taxon>
        <taxon>Dikarya</taxon>
        <taxon>Basidiomycota</taxon>
        <taxon>Agaricomycotina</taxon>
        <taxon>Agaricomycetes</taxon>
        <taxon>Russulales</taxon>
        <taxon>Lachnocladiaceae</taxon>
        <taxon>Vararia</taxon>
    </lineage>
</organism>
<dbReference type="EMBL" id="MU273529">
    <property type="protein sequence ID" value="KAI0033037.1"/>
    <property type="molecule type" value="Genomic_DNA"/>
</dbReference>
<sequence length="1006" mass="109209">MRWPWLFIGLAAVARALHESEAGIIDWHKSFIGVPNIASISTAPSFHAQQGRPPAEALLITSTASNVLAALHASDGSIAWRYIYEPDDNIVYYKRNQSTIVSLSGPGGATLRIFECSTGHLLAETRLHKPAEGLLQDPSDFGTAVAFAEGEGDAYVLTNNHVVRRVDAAGDVQWTWMSPDQTALVAYSCLIATPSALYVVGLAKSFASYTLHITALSPTLGTPLVDAHIPSSIATGPTDLLIFTSPPSVVWLENGAAHRVQLEPSLKEKPGKLSGREYVSVVDVGLESSFVGVLPDGSASVISLTESGANLWTFPESGSSDRYTDSVFVGAKDGQGRPYIARVFWSNEWGKASAHVYAPHLAGGLVSGFTFPFQTLSHGTIVHAAVHVAYVKETDLLPYVVLTTSTGTIELWQGDRMQWTREEGLSRVRMAEMIELPERLSEGGQKDRAKEGFVERVLRHAVDAQHLPQYLAHFFTRFATGSYESAASPVLPSEPDTLTRDPFGFRKIIVAATDLGTLYALDSRTGTVLWKKLLSDGSNEDSLHPEPTALVLPAKLFVLRTAAEGGPEVVLVAQRKMANGPVDTVVFHVEAVRGRDKVGKLKEGAILKGEEVIQGAAIESFLVDAQSRFVLFLDQFRQVYIYPNTEDSRSDLASLLPSLHVPLRTGTPGSAQITGHTLQPALGFDGRALAQPSWTTSLSPGESILSIVKRPQDPIASPGRVLGNRTTLYKLLSPHLFAVTSSSSSSCSIRVLDGVKGSVMYHAVLPTGRGESFPGREGSCDVKAIFVENWLVYIYWDPEGTGLGEAKGQRIVSVEFYEGQGPDDKIGSEGLSSFVPDALRVSMFERAFVFPHRVSAITTTRTTFGVTSKDLIVANEADQIQSFPRVLLNPRRTHGKPTAEQQEEMLVPYDPLVPDDPRRIVSHRYRIANVHGIVTSPALLESTSLVFAYGLDLFGSRVAPSKTFDVLSESFNKAQLVLTVAGLAVAIIVAKPAVGRKRLRERWYRP</sequence>
<keyword evidence="2" id="KW-1185">Reference proteome</keyword>